<dbReference type="Proteomes" id="UP000196531">
    <property type="component" value="Unassembled WGS sequence"/>
</dbReference>
<dbReference type="PANTHER" id="PTHR10010">
    <property type="entry name" value="SOLUTE CARRIER FAMILY 34 SODIUM PHOSPHATE , MEMBER 2-RELATED"/>
    <property type="match status" value="1"/>
</dbReference>
<evidence type="ECO:0000256" key="2">
    <source>
        <dbReference type="ARBA" id="ARBA00022475"/>
    </source>
</evidence>
<dbReference type="Pfam" id="PF02690">
    <property type="entry name" value="Na_Pi_cotrans"/>
    <property type="match status" value="1"/>
</dbReference>
<evidence type="ECO:0000256" key="6">
    <source>
        <dbReference type="SAM" id="Phobius"/>
    </source>
</evidence>
<evidence type="ECO:0000313" key="8">
    <source>
        <dbReference type="Proteomes" id="UP000196531"/>
    </source>
</evidence>
<feature type="transmembrane region" description="Helical" evidence="6">
    <location>
        <begin position="234"/>
        <end position="255"/>
    </location>
</feature>
<keyword evidence="2" id="KW-1003">Cell membrane</keyword>
<feature type="transmembrane region" description="Helical" evidence="6">
    <location>
        <begin position="74"/>
        <end position="97"/>
    </location>
</feature>
<feature type="transmembrane region" description="Helical" evidence="6">
    <location>
        <begin position="200"/>
        <end position="222"/>
    </location>
</feature>
<dbReference type="AlphaFoldDB" id="A0A1Y5FDU5"/>
<feature type="transmembrane region" description="Helical" evidence="6">
    <location>
        <begin position="130"/>
        <end position="150"/>
    </location>
</feature>
<evidence type="ECO:0000256" key="5">
    <source>
        <dbReference type="ARBA" id="ARBA00023136"/>
    </source>
</evidence>
<dbReference type="GO" id="GO:0044341">
    <property type="term" value="P:sodium-dependent phosphate transport"/>
    <property type="evidence" value="ECO:0007669"/>
    <property type="project" value="InterPro"/>
</dbReference>
<feature type="transmembrane region" description="Helical" evidence="6">
    <location>
        <begin position="275"/>
        <end position="295"/>
    </location>
</feature>
<dbReference type="PANTHER" id="PTHR10010:SF46">
    <property type="entry name" value="SODIUM-DEPENDENT PHOSPHATE TRANSPORT PROTEIN 2B"/>
    <property type="match status" value="1"/>
</dbReference>
<reference evidence="8" key="1">
    <citation type="journal article" date="2017" name="Proc. Natl. Acad. Sci. U.S.A.">
        <title>Simulation of Deepwater Horizon oil plume reveals substrate specialization within a complex community of hydrocarbon-degraders.</title>
        <authorList>
            <person name="Hu P."/>
            <person name="Dubinsky E.A."/>
            <person name="Probst A.J."/>
            <person name="Wang J."/>
            <person name="Sieber C.M.K."/>
            <person name="Tom L.M."/>
            <person name="Gardinali P."/>
            <person name="Banfield J.F."/>
            <person name="Atlas R.M."/>
            <person name="Andersen G.L."/>
        </authorList>
    </citation>
    <scope>NUCLEOTIDE SEQUENCE [LARGE SCALE GENOMIC DNA]</scope>
</reference>
<feature type="transmembrane region" description="Helical" evidence="6">
    <location>
        <begin position="6"/>
        <end position="25"/>
    </location>
</feature>
<protein>
    <recommendedName>
        <fullName evidence="9">PhoU domain-containing protein</fullName>
    </recommendedName>
</protein>
<dbReference type="Gene3D" id="1.20.58.220">
    <property type="entry name" value="Phosphate transport system protein phou homolog 2, domain 2"/>
    <property type="match status" value="1"/>
</dbReference>
<evidence type="ECO:0008006" key="9">
    <source>
        <dbReference type="Google" id="ProtNLM"/>
    </source>
</evidence>
<sequence length="518" mass="58119">MWPILGGIALFIFSINFLVLSMQALSGELLRGINAKTEITAKNSLLVGLLSGASVLSVSSCTNLIVGLVNSGIVSFYISALYIMGVNLGASVFPWLLTFDLGNWSYLLLFIGSIGHYFIRNLFVKLFSRVILGIGFLYLGLNLSIIFFSSDSLLNIESLQQASFFFLVLALLSGFIVSYLLNSTAILIGLFMAFFYTHNISVELSCAVLVGATLGPSLRLYFNSKRGNIEGQRAALFNIILNSISIPVALIFLHFFSSYFLVIEELVGTQFVLPIFYSGINLINVFISFLFFKFIRKAILRLIRSPEVKIPQKLIFFGAANQMVPATSLWQAHREMKKMKSLVDKMFSRASIYMHAIEGSSRDLAKIKKYEDITDNINDEMKYFIHGLLENSLNPAQTKECTSLLNVASEFENIADYINKFVTHKTKLVHAHKLSQDKLTSINKLFAEVNVFYETCCENLGTTPPATTIAGQRKVSQKLKENCESLRFSLESEDLLYSDMIIGLRKIRSHSFNLFMLR</sequence>
<dbReference type="GO" id="GO:0005886">
    <property type="term" value="C:plasma membrane"/>
    <property type="evidence" value="ECO:0007669"/>
    <property type="project" value="UniProtKB-SubCell"/>
</dbReference>
<evidence type="ECO:0000256" key="4">
    <source>
        <dbReference type="ARBA" id="ARBA00022989"/>
    </source>
</evidence>
<dbReference type="InterPro" id="IPR003841">
    <property type="entry name" value="Na/Pi_transpt"/>
</dbReference>
<comment type="subcellular location">
    <subcellularLocation>
        <location evidence="1">Cell membrane</location>
        <topology evidence="1">Multi-pass membrane protein</topology>
    </subcellularLocation>
</comment>
<proteinExistence type="predicted"/>
<evidence type="ECO:0000256" key="1">
    <source>
        <dbReference type="ARBA" id="ARBA00004651"/>
    </source>
</evidence>
<organism evidence="7 8">
    <name type="scientific">Halobacteriovorax marinus</name>
    <dbReference type="NCBI Taxonomy" id="97084"/>
    <lineage>
        <taxon>Bacteria</taxon>
        <taxon>Pseudomonadati</taxon>
        <taxon>Bdellovibrionota</taxon>
        <taxon>Bacteriovoracia</taxon>
        <taxon>Bacteriovoracales</taxon>
        <taxon>Halobacteriovoraceae</taxon>
        <taxon>Halobacteriovorax</taxon>
    </lineage>
</organism>
<dbReference type="InterPro" id="IPR038078">
    <property type="entry name" value="PhoU-like_sf"/>
</dbReference>
<dbReference type="EMBL" id="MAAO01000005">
    <property type="protein sequence ID" value="OUR97884.1"/>
    <property type="molecule type" value="Genomic_DNA"/>
</dbReference>
<name>A0A1Y5FDU5_9BACT</name>
<dbReference type="SUPFAM" id="SSF109755">
    <property type="entry name" value="PhoU-like"/>
    <property type="match status" value="1"/>
</dbReference>
<comment type="caution">
    <text evidence="7">The sequence shown here is derived from an EMBL/GenBank/DDBJ whole genome shotgun (WGS) entry which is preliminary data.</text>
</comment>
<dbReference type="GO" id="GO:0005436">
    <property type="term" value="F:sodium:phosphate symporter activity"/>
    <property type="evidence" value="ECO:0007669"/>
    <property type="project" value="InterPro"/>
</dbReference>
<evidence type="ECO:0000256" key="3">
    <source>
        <dbReference type="ARBA" id="ARBA00022692"/>
    </source>
</evidence>
<dbReference type="NCBIfam" id="NF037997">
    <property type="entry name" value="Na_Pi_symport"/>
    <property type="match status" value="1"/>
</dbReference>
<feature type="transmembrane region" description="Helical" evidence="6">
    <location>
        <begin position="104"/>
        <end position="124"/>
    </location>
</feature>
<accession>A0A1Y5FDU5</accession>
<evidence type="ECO:0000313" key="7">
    <source>
        <dbReference type="EMBL" id="OUR97884.1"/>
    </source>
</evidence>
<keyword evidence="5 6" id="KW-0472">Membrane</keyword>
<feature type="transmembrane region" description="Helical" evidence="6">
    <location>
        <begin position="162"/>
        <end position="194"/>
    </location>
</feature>
<feature type="transmembrane region" description="Helical" evidence="6">
    <location>
        <begin position="45"/>
        <end position="68"/>
    </location>
</feature>
<keyword evidence="4 6" id="KW-1133">Transmembrane helix</keyword>
<gene>
    <name evidence="7" type="ORF">A9Q84_06720</name>
</gene>
<keyword evidence="3 6" id="KW-0812">Transmembrane</keyword>